<accession>A0A563W4F2</accession>
<feature type="transmembrane region" description="Helical" evidence="1">
    <location>
        <begin position="38"/>
        <end position="57"/>
    </location>
</feature>
<keyword evidence="1" id="KW-1133">Transmembrane helix</keyword>
<proteinExistence type="predicted"/>
<sequence>MNFENLIISSIFNQLIHHDLSNLKLFMQQNVNISNSDLRYSIGLVIICLLVLILLWLPDLLKGKN</sequence>
<dbReference type="Proteomes" id="UP000320055">
    <property type="component" value="Unassembled WGS sequence"/>
</dbReference>
<organism evidence="2 3">
    <name type="scientific">Hyella patelloides LEGE 07179</name>
    <dbReference type="NCBI Taxonomy" id="945734"/>
    <lineage>
        <taxon>Bacteria</taxon>
        <taxon>Bacillati</taxon>
        <taxon>Cyanobacteriota</taxon>
        <taxon>Cyanophyceae</taxon>
        <taxon>Pleurocapsales</taxon>
        <taxon>Hyellaceae</taxon>
        <taxon>Hyella</taxon>
    </lineage>
</organism>
<keyword evidence="1" id="KW-0812">Transmembrane</keyword>
<reference evidence="2 3" key="1">
    <citation type="submission" date="2019-01" db="EMBL/GenBank/DDBJ databases">
        <authorList>
            <person name="Brito A."/>
        </authorList>
    </citation>
    <scope>NUCLEOTIDE SEQUENCE [LARGE SCALE GENOMIC DNA]</scope>
    <source>
        <strain evidence="2">1</strain>
    </source>
</reference>
<name>A0A563W4F2_9CYAN</name>
<protein>
    <submittedName>
        <fullName evidence="2">Uncharacterized protein</fullName>
    </submittedName>
</protein>
<keyword evidence="3" id="KW-1185">Reference proteome</keyword>
<keyword evidence="1" id="KW-0472">Membrane</keyword>
<gene>
    <name evidence="2" type="ORF">H1P_810033</name>
</gene>
<dbReference type="EMBL" id="CAACVJ010000689">
    <property type="protein sequence ID" value="VEP18571.1"/>
    <property type="molecule type" value="Genomic_DNA"/>
</dbReference>
<dbReference type="RefSeq" id="WP_144867923.1">
    <property type="nucleotide sequence ID" value="NZ_LR213839.1"/>
</dbReference>
<evidence type="ECO:0000313" key="3">
    <source>
        <dbReference type="Proteomes" id="UP000320055"/>
    </source>
</evidence>
<evidence type="ECO:0000256" key="1">
    <source>
        <dbReference type="SAM" id="Phobius"/>
    </source>
</evidence>
<evidence type="ECO:0000313" key="2">
    <source>
        <dbReference type="EMBL" id="VEP18571.1"/>
    </source>
</evidence>
<dbReference type="AlphaFoldDB" id="A0A563W4F2"/>